<dbReference type="RefSeq" id="WP_210662742.1">
    <property type="nucleotide sequence ID" value="NZ_JAGKSP010000014.1"/>
</dbReference>
<name>A0ABS5CJA4_9BACL</name>
<feature type="transmembrane region" description="Helical" evidence="1">
    <location>
        <begin position="6"/>
        <end position="21"/>
    </location>
</feature>
<dbReference type="InterPro" id="IPR010001">
    <property type="entry name" value="BofA"/>
</dbReference>
<keyword evidence="1" id="KW-1133">Transmembrane helix</keyword>
<evidence type="ECO:0000313" key="3">
    <source>
        <dbReference type="Proteomes" id="UP000673394"/>
    </source>
</evidence>
<keyword evidence="1" id="KW-0812">Transmembrane</keyword>
<feature type="transmembrane region" description="Helical" evidence="1">
    <location>
        <begin position="33"/>
        <end position="51"/>
    </location>
</feature>
<gene>
    <name evidence="2" type="ORF">I8J30_24850</name>
</gene>
<proteinExistence type="predicted"/>
<dbReference type="EMBL" id="JAGKSP010000014">
    <property type="protein sequence ID" value="MBP3965939.1"/>
    <property type="molecule type" value="Genomic_DNA"/>
</dbReference>
<keyword evidence="3" id="KW-1185">Reference proteome</keyword>
<sequence length="87" mass="9576">MKIIWLVSLIVSSLLLIAVMLRHRLPLQWVRRFALHLIAAALTLYVLNYSGLISGMEVPLNPVTIGTTVLLGIPGIALILGLQMTLF</sequence>
<dbReference type="Proteomes" id="UP000673394">
    <property type="component" value="Unassembled WGS sequence"/>
</dbReference>
<organism evidence="2 3">
    <name type="scientific">Paenibacillus lignilyticus</name>
    <dbReference type="NCBI Taxonomy" id="1172615"/>
    <lineage>
        <taxon>Bacteria</taxon>
        <taxon>Bacillati</taxon>
        <taxon>Bacillota</taxon>
        <taxon>Bacilli</taxon>
        <taxon>Bacillales</taxon>
        <taxon>Paenibacillaceae</taxon>
        <taxon>Paenibacillus</taxon>
    </lineage>
</organism>
<reference evidence="2 3" key="1">
    <citation type="submission" date="2021-04" db="EMBL/GenBank/DDBJ databases">
        <title>Paenibacillus sp. DLE-14 whole genome sequence.</title>
        <authorList>
            <person name="Ham Y.J."/>
        </authorList>
    </citation>
    <scope>NUCLEOTIDE SEQUENCE [LARGE SCALE GENOMIC DNA]</scope>
    <source>
        <strain evidence="2 3">DLE-14</strain>
    </source>
</reference>
<protein>
    <submittedName>
        <fullName evidence="2">Pro-sigmaK processing inhibitor BofA family protein</fullName>
    </submittedName>
</protein>
<evidence type="ECO:0000256" key="1">
    <source>
        <dbReference type="SAM" id="Phobius"/>
    </source>
</evidence>
<dbReference type="Pfam" id="PF07441">
    <property type="entry name" value="BofA"/>
    <property type="match status" value="1"/>
</dbReference>
<accession>A0ABS5CJA4</accession>
<comment type="caution">
    <text evidence="2">The sequence shown here is derived from an EMBL/GenBank/DDBJ whole genome shotgun (WGS) entry which is preliminary data.</text>
</comment>
<feature type="transmembrane region" description="Helical" evidence="1">
    <location>
        <begin position="63"/>
        <end position="82"/>
    </location>
</feature>
<keyword evidence="1" id="KW-0472">Membrane</keyword>
<evidence type="ECO:0000313" key="2">
    <source>
        <dbReference type="EMBL" id="MBP3965939.1"/>
    </source>
</evidence>